<feature type="domain" description="Acyclic terpene utilisation N-terminal" evidence="1">
    <location>
        <begin position="10"/>
        <end position="454"/>
    </location>
</feature>
<keyword evidence="3" id="KW-1185">Reference proteome</keyword>
<name>A0A1U7CMZ4_9BACT</name>
<reference evidence="3" key="1">
    <citation type="submission" date="2016-12" db="EMBL/GenBank/DDBJ databases">
        <title>Comparative genomics of four Isosphaeraceae planctomycetes: a common pool of plasmids and glycoside hydrolase genes.</title>
        <authorList>
            <person name="Ivanova A."/>
        </authorList>
    </citation>
    <scope>NUCLEOTIDE SEQUENCE [LARGE SCALE GENOMIC DNA]</scope>
    <source>
        <strain evidence="3">PX4</strain>
    </source>
</reference>
<proteinExistence type="predicted"/>
<dbReference type="EMBL" id="CP019082">
    <property type="protein sequence ID" value="APW60279.1"/>
    <property type="molecule type" value="Genomic_DNA"/>
</dbReference>
<dbReference type="RefSeq" id="WP_076344800.1">
    <property type="nucleotide sequence ID" value="NZ_CP019082.1"/>
</dbReference>
<dbReference type="PANTHER" id="PTHR47708:SF2">
    <property type="entry name" value="SI:CH73-132F6.5"/>
    <property type="match status" value="1"/>
</dbReference>
<evidence type="ECO:0000313" key="3">
    <source>
        <dbReference type="Proteomes" id="UP000186309"/>
    </source>
</evidence>
<gene>
    <name evidence="2" type="ORF">BSF38_01747</name>
</gene>
<dbReference type="Proteomes" id="UP000186309">
    <property type="component" value="Chromosome"/>
</dbReference>
<dbReference type="OrthoDB" id="9763456at2"/>
<dbReference type="Pfam" id="PF07287">
    <property type="entry name" value="AtuA"/>
    <property type="match status" value="1"/>
</dbReference>
<sequence>MDQQTNRRPIRIGNGAGFWGDSLDAPFHLARDGRLDVLTLEYLAELTLAILSHLRSKDPNAGYVTDFPPLLQRLAPILVEQADLKIVTNAGGLNTASCAAVCARIAAGNGLDDMPIGVVTGDDVLGRIASWRAEGVALDHMETGEPIERVADRLVCANVYLGARPIAEALEQGARIALTGRVADASLTVGPVVDRFGWKWDDWNRLAGASVAGHLIECGAQVTGGLWEGWDGMPDPAGIGYPIAEVAVDGSTVVTKVERTGGVVSRATVTEQIVYEIGDPSCYRTPDVDVDFTTVALDDQGPDRVLVRGALGRRPSEFLKLAAVYRDGWTASGMLAVVGRSAEAKARFAAGLAFERVRRAGFTLEHSLVECFGAGDVAPGVFRPEKPAEEVLMRVTVRDPSRAAVERFCRELAPLITSGPPGLAGYATGRPTVRPAFGYWPALVPRGLVDSQVEVRPSCDWVGREGDHVD</sequence>
<dbReference type="InterPro" id="IPR010839">
    <property type="entry name" value="AtuA_N"/>
</dbReference>
<dbReference type="PANTHER" id="PTHR47708">
    <property type="match status" value="1"/>
</dbReference>
<protein>
    <recommendedName>
        <fullName evidence="1">Acyclic terpene utilisation N-terminal domain-containing protein</fullName>
    </recommendedName>
</protein>
<accession>A0A1U7CMZ4</accession>
<dbReference type="KEGG" id="pbor:BSF38_01747"/>
<dbReference type="STRING" id="1387353.BSF38_01747"/>
<evidence type="ECO:0000259" key="1">
    <source>
        <dbReference type="Pfam" id="PF07287"/>
    </source>
</evidence>
<organism evidence="2 3">
    <name type="scientific">Paludisphaera borealis</name>
    <dbReference type="NCBI Taxonomy" id="1387353"/>
    <lineage>
        <taxon>Bacteria</taxon>
        <taxon>Pseudomonadati</taxon>
        <taxon>Planctomycetota</taxon>
        <taxon>Planctomycetia</taxon>
        <taxon>Isosphaerales</taxon>
        <taxon>Isosphaeraceae</taxon>
        <taxon>Paludisphaera</taxon>
    </lineage>
</organism>
<evidence type="ECO:0000313" key="2">
    <source>
        <dbReference type="EMBL" id="APW60279.1"/>
    </source>
</evidence>
<dbReference type="AlphaFoldDB" id="A0A1U7CMZ4"/>